<dbReference type="PANTHER" id="PTHR32194">
    <property type="entry name" value="METALLOPROTEASE TLDD"/>
    <property type="match status" value="1"/>
</dbReference>
<proteinExistence type="inferred from homology"/>
<reference evidence="5 6" key="1">
    <citation type="submission" date="2017-03" db="EMBL/GenBank/DDBJ databases">
        <title>WGS assembly of Porphyra umbilicalis.</title>
        <authorList>
            <person name="Brawley S.H."/>
            <person name="Blouin N.A."/>
            <person name="Ficko-Blean E."/>
            <person name="Wheeler G.L."/>
            <person name="Lohr M."/>
            <person name="Goodson H.V."/>
            <person name="Jenkins J.W."/>
            <person name="Blaby-Haas C.E."/>
            <person name="Helliwell K.E."/>
            <person name="Chan C."/>
            <person name="Marriage T."/>
            <person name="Bhattacharya D."/>
            <person name="Klein A.S."/>
            <person name="Badis Y."/>
            <person name="Brodie J."/>
            <person name="Cao Y."/>
            <person name="Collen J."/>
            <person name="Dittami S.M."/>
            <person name="Gachon C.M."/>
            <person name="Green B.R."/>
            <person name="Karpowicz S."/>
            <person name="Kim J.W."/>
            <person name="Kudahl U."/>
            <person name="Lin S."/>
            <person name="Michel G."/>
            <person name="Mittag M."/>
            <person name="Olson B.J."/>
            <person name="Pangilinan J."/>
            <person name="Peng Y."/>
            <person name="Qiu H."/>
            <person name="Shu S."/>
            <person name="Singer J.T."/>
            <person name="Smith A.G."/>
            <person name="Sprecher B.N."/>
            <person name="Wagner V."/>
            <person name="Wang W."/>
            <person name="Wang Z.-Y."/>
            <person name="Yan J."/>
            <person name="Yarish C."/>
            <person name="Zoeuner-Riek S."/>
            <person name="Zhuang Y."/>
            <person name="Zou Y."/>
            <person name="Lindquist E.A."/>
            <person name="Grimwood J."/>
            <person name="Barry K."/>
            <person name="Rokhsar D.S."/>
            <person name="Schmutz J."/>
            <person name="Stiller J.W."/>
            <person name="Grossman A.R."/>
            <person name="Prochnik S.E."/>
        </authorList>
    </citation>
    <scope>NUCLEOTIDE SEQUENCE [LARGE SCALE GENOMIC DNA]</scope>
    <source>
        <strain evidence="5">4086291</strain>
    </source>
</reference>
<evidence type="ECO:0000313" key="6">
    <source>
        <dbReference type="Proteomes" id="UP000218209"/>
    </source>
</evidence>
<comment type="similarity">
    <text evidence="4">Belongs to the peptidase T1B family.</text>
</comment>
<keyword evidence="2 4" id="KW-0647">Proteasome</keyword>
<evidence type="ECO:0000313" key="5">
    <source>
        <dbReference type="EMBL" id="OSX70365.1"/>
    </source>
</evidence>
<dbReference type="OrthoDB" id="204949at2759"/>
<keyword evidence="3 4" id="KW-0539">Nucleus</keyword>
<dbReference type="FunFam" id="3.60.20.10:FF:000003">
    <property type="entry name" value="Proteasome subunit beta type-3"/>
    <property type="match status" value="1"/>
</dbReference>
<comment type="subcellular location">
    <subcellularLocation>
        <location evidence="4">Cytoplasm</location>
    </subcellularLocation>
    <subcellularLocation>
        <location evidence="4">Nucleus</location>
    </subcellularLocation>
</comment>
<dbReference type="CDD" id="cd03759">
    <property type="entry name" value="proteasome_beta_type_3"/>
    <property type="match status" value="1"/>
</dbReference>
<dbReference type="SUPFAM" id="SSF56235">
    <property type="entry name" value="N-terminal nucleophile aminohydrolases (Ntn hydrolases)"/>
    <property type="match status" value="1"/>
</dbReference>
<name>A0A1X6NP67_PORUM</name>
<accession>A0A1X6NP67</accession>
<dbReference type="GO" id="GO:0005737">
    <property type="term" value="C:cytoplasm"/>
    <property type="evidence" value="ECO:0007669"/>
    <property type="project" value="UniProtKB-SubCell"/>
</dbReference>
<sequence>MSILEYNGGCVVAMAGKNCVAIASDKRLGVQLSTIAMDCNRVFPMTDSLYLGLTGLHTDVTTLHNLFNFKLNLYAMREGRTIKPTTFASLVSSTLYEKRFGPYFAEPVIAGLQADGTPFLCAMDLLGAMAVADDFVVSGTCAESLFGTCETFFRKDMNPDELFETLGQSLMAALDRDCISGWGVDVHIITKEGVTTKSLKARMD</sequence>
<dbReference type="Proteomes" id="UP000218209">
    <property type="component" value="Unassembled WGS sequence"/>
</dbReference>
<dbReference type="PROSITE" id="PS00854">
    <property type="entry name" value="PROTEASOME_BETA_1"/>
    <property type="match status" value="1"/>
</dbReference>
<dbReference type="Gene3D" id="3.60.20.10">
    <property type="entry name" value="Glutamine Phosphoribosylpyrophosphate, subunit 1, domain 1"/>
    <property type="match status" value="1"/>
</dbReference>
<dbReference type="InterPro" id="IPR033811">
    <property type="entry name" value="Proteasome_beta_3"/>
</dbReference>
<gene>
    <name evidence="5" type="ORF">BU14_0779s0009</name>
</gene>
<keyword evidence="6" id="KW-1185">Reference proteome</keyword>
<comment type="function">
    <text evidence="4">Component of the proteasome, a multicatalytic proteinase complex which is characterized by its ability to cleave peptides with Arg, Phe, Tyr, Leu, and Glu adjacent to the leaving group at neutral or slightly basic pH. The proteasome has an ATP-dependent proteolytic activity.</text>
</comment>
<evidence type="ECO:0000256" key="1">
    <source>
        <dbReference type="ARBA" id="ARBA00022490"/>
    </source>
</evidence>
<dbReference type="GO" id="GO:0019774">
    <property type="term" value="C:proteasome core complex, beta-subunit complex"/>
    <property type="evidence" value="ECO:0007669"/>
    <property type="project" value="InterPro"/>
</dbReference>
<dbReference type="GO" id="GO:0043161">
    <property type="term" value="P:proteasome-mediated ubiquitin-dependent protein catabolic process"/>
    <property type="evidence" value="ECO:0007669"/>
    <property type="project" value="InterPro"/>
</dbReference>
<evidence type="ECO:0000256" key="2">
    <source>
        <dbReference type="ARBA" id="ARBA00022942"/>
    </source>
</evidence>
<comment type="subunit">
    <text evidence="4">Component of the proteasome complex.</text>
</comment>
<organism evidence="5 6">
    <name type="scientific">Porphyra umbilicalis</name>
    <name type="common">Purple laver</name>
    <name type="synonym">Red alga</name>
    <dbReference type="NCBI Taxonomy" id="2786"/>
    <lineage>
        <taxon>Eukaryota</taxon>
        <taxon>Rhodophyta</taxon>
        <taxon>Bangiophyceae</taxon>
        <taxon>Bangiales</taxon>
        <taxon>Bangiaceae</taxon>
        <taxon>Porphyra</taxon>
    </lineage>
</organism>
<dbReference type="PROSITE" id="PS51476">
    <property type="entry name" value="PROTEASOME_BETA_2"/>
    <property type="match status" value="1"/>
</dbReference>
<dbReference type="InterPro" id="IPR029055">
    <property type="entry name" value="Ntn_hydrolases_N"/>
</dbReference>
<dbReference type="Pfam" id="PF00227">
    <property type="entry name" value="Proteasome"/>
    <property type="match status" value="1"/>
</dbReference>
<evidence type="ECO:0000256" key="4">
    <source>
        <dbReference type="RuleBase" id="RU004203"/>
    </source>
</evidence>
<dbReference type="InterPro" id="IPR001353">
    <property type="entry name" value="Proteasome_sua/b"/>
</dbReference>
<keyword evidence="1 4" id="KW-0963">Cytoplasm</keyword>
<dbReference type="PANTHER" id="PTHR32194:SF10">
    <property type="entry name" value="PROTEASOME SUBUNIT BETA TYPE-3"/>
    <property type="match status" value="1"/>
</dbReference>
<protein>
    <recommendedName>
        <fullName evidence="4">Proteasome subunit beta</fullName>
    </recommendedName>
</protein>
<dbReference type="EMBL" id="KV919269">
    <property type="protein sequence ID" value="OSX70365.1"/>
    <property type="molecule type" value="Genomic_DNA"/>
</dbReference>
<dbReference type="GO" id="GO:0005634">
    <property type="term" value="C:nucleus"/>
    <property type="evidence" value="ECO:0007669"/>
    <property type="project" value="UniProtKB-SubCell"/>
</dbReference>
<dbReference type="InterPro" id="IPR023333">
    <property type="entry name" value="Proteasome_suB-type"/>
</dbReference>
<dbReference type="AlphaFoldDB" id="A0A1X6NP67"/>
<dbReference type="InterPro" id="IPR016050">
    <property type="entry name" value="Proteasome_bsu_CS"/>
</dbReference>
<evidence type="ECO:0000256" key="3">
    <source>
        <dbReference type="ARBA" id="ARBA00023242"/>
    </source>
</evidence>